<keyword evidence="3 6" id="KW-0547">Nucleotide-binding</keyword>
<organism evidence="7 8">
    <name type="scientific">Plectus sambesii</name>
    <dbReference type="NCBI Taxonomy" id="2011161"/>
    <lineage>
        <taxon>Eukaryota</taxon>
        <taxon>Metazoa</taxon>
        <taxon>Ecdysozoa</taxon>
        <taxon>Nematoda</taxon>
        <taxon>Chromadorea</taxon>
        <taxon>Plectida</taxon>
        <taxon>Plectina</taxon>
        <taxon>Plectoidea</taxon>
        <taxon>Plectidae</taxon>
        <taxon>Plectus</taxon>
    </lineage>
</organism>
<evidence type="ECO:0000256" key="2">
    <source>
        <dbReference type="ARBA" id="ARBA00022679"/>
    </source>
</evidence>
<dbReference type="InterPro" id="IPR009286">
    <property type="entry name" value="Ins_P5_2-kin"/>
</dbReference>
<evidence type="ECO:0000256" key="3">
    <source>
        <dbReference type="ARBA" id="ARBA00022741"/>
    </source>
</evidence>
<keyword evidence="5 6" id="KW-0067">ATP-binding</keyword>
<reference evidence="8" key="1">
    <citation type="submission" date="2022-11" db="UniProtKB">
        <authorList>
            <consortium name="WormBaseParasite"/>
        </authorList>
    </citation>
    <scope>IDENTIFICATION</scope>
</reference>
<keyword evidence="2 6" id="KW-0808">Transferase</keyword>
<accession>A0A914WNQ0</accession>
<proteinExistence type="predicted"/>
<dbReference type="GO" id="GO:0005634">
    <property type="term" value="C:nucleus"/>
    <property type="evidence" value="ECO:0007669"/>
    <property type="project" value="TreeGrafter"/>
</dbReference>
<dbReference type="WBParaSite" id="PSAMB.scaffold4738size13680.g25057.t1">
    <property type="protein sequence ID" value="PSAMB.scaffold4738size13680.g25057.t1"/>
    <property type="gene ID" value="PSAMB.scaffold4738size13680.g25057"/>
</dbReference>
<comment type="function">
    <text evidence="6">Phosphorylates Ins(1,3,4,5,6)P5 at position 2 to form Ins(1,2,3,4,5,6)P6 (InsP6 or phytate).</text>
</comment>
<keyword evidence="4 6" id="KW-0418">Kinase</keyword>
<evidence type="ECO:0000313" key="7">
    <source>
        <dbReference type="Proteomes" id="UP000887566"/>
    </source>
</evidence>
<dbReference type="EC" id="2.7.1.158" evidence="1 6"/>
<keyword evidence="7" id="KW-1185">Reference proteome</keyword>
<comment type="catalytic activity">
    <reaction evidence="6">
        <text>1D-myo-inositol 1,3,4,5,6-pentakisphosphate + ATP = 1D-myo-inositol hexakisphosphate + ADP + H(+)</text>
        <dbReference type="Rhea" id="RHEA:20313"/>
        <dbReference type="ChEBI" id="CHEBI:15378"/>
        <dbReference type="ChEBI" id="CHEBI:30616"/>
        <dbReference type="ChEBI" id="CHEBI:57733"/>
        <dbReference type="ChEBI" id="CHEBI:58130"/>
        <dbReference type="ChEBI" id="CHEBI:456216"/>
        <dbReference type="EC" id="2.7.1.158"/>
    </reaction>
</comment>
<sequence>MIASLVDPTLFRDFCFRGEGRANIVISAKCVKSGRRIVWRIGKDRKTGAVAADPRNQLIVDYIKQQIVPLMGRKFLLVPRLVSFRPSDLHYIAKLPSLPATVKVTDFECLKDEKELPASLSVFPMRMAEALTSFVDALEMADLTRIEKKGRGLHGPRITVEIKPKQGFAQLQAGAPVPYCNNCIFQIEKCHAGNFETMYDFCPLDLFSGDLRRMRRAIRALIRDPHRNLRVFVEGALVHSDEEPLADADLESIFFPNRHAELDHFVDALCYILAGATRNADSAPFSLHDDGVLGRILAAQRQDTVGILRAFELWQSLPEEVQTELKSPTALYFNGLDIESMEPRALLLRYLLAATVKDCSIMLTLRAMDTDTRADVNQEGVIKLPGTSLAFAYHVSVVDLDPKTPKNLISSQRRFLDGVKIIQAKGVSRPPCFDPFEFNE</sequence>
<evidence type="ECO:0000256" key="6">
    <source>
        <dbReference type="RuleBase" id="RU364126"/>
    </source>
</evidence>
<evidence type="ECO:0000256" key="1">
    <source>
        <dbReference type="ARBA" id="ARBA00012023"/>
    </source>
</evidence>
<protein>
    <recommendedName>
        <fullName evidence="1 6">Inositol-pentakisphosphate 2-kinase</fullName>
        <ecNumber evidence="1 6">2.7.1.158</ecNumber>
    </recommendedName>
</protein>
<dbReference type="Proteomes" id="UP000887566">
    <property type="component" value="Unplaced"/>
</dbReference>
<dbReference type="GO" id="GO:0032958">
    <property type="term" value="P:inositol phosphate biosynthetic process"/>
    <property type="evidence" value="ECO:0007669"/>
    <property type="project" value="TreeGrafter"/>
</dbReference>
<dbReference type="AlphaFoldDB" id="A0A914WNQ0"/>
<evidence type="ECO:0000256" key="4">
    <source>
        <dbReference type="ARBA" id="ARBA00022777"/>
    </source>
</evidence>
<dbReference type="PANTHER" id="PTHR14456:SF2">
    <property type="entry name" value="INOSITOL-PENTAKISPHOSPHATE 2-KINASE"/>
    <property type="match status" value="1"/>
</dbReference>
<evidence type="ECO:0000256" key="5">
    <source>
        <dbReference type="ARBA" id="ARBA00022840"/>
    </source>
</evidence>
<dbReference type="GO" id="GO:0005524">
    <property type="term" value="F:ATP binding"/>
    <property type="evidence" value="ECO:0007669"/>
    <property type="project" value="UniProtKB-KW"/>
</dbReference>
<dbReference type="Pfam" id="PF06090">
    <property type="entry name" value="Ins_P5_2-kin"/>
    <property type="match status" value="1"/>
</dbReference>
<evidence type="ECO:0000313" key="8">
    <source>
        <dbReference type="WBParaSite" id="PSAMB.scaffold4738size13680.g25057.t1"/>
    </source>
</evidence>
<comment type="domain">
    <text evidence="6">The EXKPK motif is conserved in inositol-pentakisphosphate 2-kinases of both family 1 and 2.</text>
</comment>
<name>A0A914WNQ0_9BILA</name>
<dbReference type="PANTHER" id="PTHR14456">
    <property type="entry name" value="INOSITOL POLYPHOSPHATE KINASE 1"/>
    <property type="match status" value="1"/>
</dbReference>
<dbReference type="GO" id="GO:0035299">
    <property type="term" value="F:inositol-1,3,4,5,6-pentakisphosphate 2-kinase activity"/>
    <property type="evidence" value="ECO:0007669"/>
    <property type="project" value="UniProtKB-EC"/>
</dbReference>